<evidence type="ECO:0000313" key="2">
    <source>
        <dbReference type="EMBL" id="RTN16990.1"/>
    </source>
</evidence>
<name>A0ABY0ALK7_9ENTR</name>
<keyword evidence="1" id="KW-1133">Transmembrane helix</keyword>
<reference evidence="2 3" key="1">
    <citation type="submission" date="2018-12" db="EMBL/GenBank/DDBJ databases">
        <title>The Batch Genome Submission of Enterobacter spp. strains.</title>
        <authorList>
            <person name="Wei L."/>
            <person name="Wu W."/>
            <person name="Lin J."/>
            <person name="Zhang X."/>
            <person name="Feng Y."/>
            <person name="Zong Z."/>
        </authorList>
    </citation>
    <scope>NUCLEOTIDE SEQUENCE [LARGE SCALE GENOMIC DNA]</scope>
    <source>
        <strain evidence="2 3">WCHEM090044</strain>
    </source>
</reference>
<comment type="caution">
    <text evidence="2">The sequence shown here is derived from an EMBL/GenBank/DDBJ whole genome shotgun (WGS) entry which is preliminary data.</text>
</comment>
<dbReference type="RefSeq" id="WP_126546542.1">
    <property type="nucleotide sequence ID" value="NZ_RXRX01000031.1"/>
</dbReference>
<sequence>MDTDLISFETLLATRDSAYWVMWGAIATGVAAFGSVMTLIVAGAALNTWKQQEKTKIRSELKRSLLALDYAVHMMPDSWNSLTAQRVNIAITQKAFRFDGDEDAIVAMIELKKCWHDALSAWVMCEGQLKKTNLTNLWYELSKIYLEFLEGKATKLKVLEKLAEMHSVKFIFD</sequence>
<dbReference type="Proteomes" id="UP000278241">
    <property type="component" value="Unassembled WGS sequence"/>
</dbReference>
<keyword evidence="1" id="KW-0472">Membrane</keyword>
<keyword evidence="1" id="KW-0812">Transmembrane</keyword>
<evidence type="ECO:0000313" key="3">
    <source>
        <dbReference type="Proteomes" id="UP000278241"/>
    </source>
</evidence>
<evidence type="ECO:0000256" key="1">
    <source>
        <dbReference type="SAM" id="Phobius"/>
    </source>
</evidence>
<keyword evidence="3" id="KW-1185">Reference proteome</keyword>
<protein>
    <recommendedName>
        <fullName evidence="4">DUF4760 domain-containing protein</fullName>
    </recommendedName>
</protein>
<organism evidence="2 3">
    <name type="scientific">Enterobacter quasimori</name>
    <dbReference type="NCBI Taxonomy" id="2838947"/>
    <lineage>
        <taxon>Bacteria</taxon>
        <taxon>Pseudomonadati</taxon>
        <taxon>Pseudomonadota</taxon>
        <taxon>Gammaproteobacteria</taxon>
        <taxon>Enterobacterales</taxon>
        <taxon>Enterobacteriaceae</taxon>
        <taxon>Enterobacter</taxon>
    </lineage>
</organism>
<evidence type="ECO:0008006" key="4">
    <source>
        <dbReference type="Google" id="ProtNLM"/>
    </source>
</evidence>
<dbReference type="EMBL" id="RXRX01000031">
    <property type="protein sequence ID" value="RTN16990.1"/>
    <property type="molecule type" value="Genomic_DNA"/>
</dbReference>
<gene>
    <name evidence="2" type="ORF">EKN94_22805</name>
</gene>
<feature type="transmembrane region" description="Helical" evidence="1">
    <location>
        <begin position="20"/>
        <end position="46"/>
    </location>
</feature>
<accession>A0ABY0ALK7</accession>
<proteinExistence type="predicted"/>